<feature type="active site" description="Proton donor/acceptor" evidence="7">
    <location>
        <position position="270"/>
    </location>
</feature>
<protein>
    <submittedName>
        <fullName evidence="9">M14 family metallocarboxypeptidase</fullName>
    </submittedName>
</protein>
<evidence type="ECO:0000256" key="5">
    <source>
        <dbReference type="ARBA" id="ARBA00022833"/>
    </source>
</evidence>
<dbReference type="InterPro" id="IPR000834">
    <property type="entry name" value="Peptidase_M14"/>
</dbReference>
<dbReference type="EMBL" id="JBBMFD010000010">
    <property type="protein sequence ID" value="MEQ2440666.1"/>
    <property type="molecule type" value="Genomic_DNA"/>
</dbReference>
<evidence type="ECO:0000256" key="7">
    <source>
        <dbReference type="PROSITE-ProRule" id="PRU01379"/>
    </source>
</evidence>
<evidence type="ECO:0000256" key="3">
    <source>
        <dbReference type="ARBA" id="ARBA00022670"/>
    </source>
</evidence>
<evidence type="ECO:0000313" key="9">
    <source>
        <dbReference type="EMBL" id="MEQ2440666.1"/>
    </source>
</evidence>
<comment type="caution">
    <text evidence="9">The sequence shown here is derived from an EMBL/GenBank/DDBJ whole genome shotgun (WGS) entry which is preliminary data.</text>
</comment>
<dbReference type="PANTHER" id="PTHR11705:SF143">
    <property type="entry name" value="SLL0236 PROTEIN"/>
    <property type="match status" value="1"/>
</dbReference>
<evidence type="ECO:0000256" key="2">
    <source>
        <dbReference type="ARBA" id="ARBA00005988"/>
    </source>
</evidence>
<proteinExistence type="inferred from homology"/>
<dbReference type="PANTHER" id="PTHR11705">
    <property type="entry name" value="PROTEASE FAMILY M14 CARBOXYPEPTIDASE A,B"/>
    <property type="match status" value="1"/>
</dbReference>
<keyword evidence="10" id="KW-1185">Reference proteome</keyword>
<keyword evidence="5" id="KW-0862">Zinc</keyword>
<dbReference type="InterPro" id="IPR034274">
    <property type="entry name" value="ENP1_M14_CPD"/>
</dbReference>
<sequence length="300" mass="33530">MQSIVTNHPPVHQTVRNYINTLHATYPFLEELPSGRSVLGREIFCLTMGKAKDKVLYVAGTHGSEWLTCMVLLRFLDRLCAAYQDGGTIAGVDVRTALLGRGLAFVPCLNPDGVEIALRGYDGALRNSSLVRKLSGGDTRCWQANARGVDLNHNFDAGWKELRKLEREQGIFGPACRQFGGSCPESEPETWWLAKLCRAQRFRHALTLHSQGEVIYWRYGERTPQRARMMANVLASASGYTLDDPDGLASYGGFKDWFIDEFGRPAFTIELGYGENPLPVSDFEPVYSRVEEMLLLAAMM</sequence>
<keyword evidence="6" id="KW-0482">Metalloprotease</keyword>
<dbReference type="SMART" id="SM00631">
    <property type="entry name" value="Zn_pept"/>
    <property type="match status" value="1"/>
</dbReference>
<organism evidence="9 10">
    <name type="scientific">Solibaculum intestinale</name>
    <dbReference type="NCBI Taxonomy" id="3133165"/>
    <lineage>
        <taxon>Bacteria</taxon>
        <taxon>Bacillati</taxon>
        <taxon>Bacillota</taxon>
        <taxon>Clostridia</taxon>
        <taxon>Eubacteriales</taxon>
        <taxon>Oscillospiraceae</taxon>
        <taxon>Solibaculum</taxon>
    </lineage>
</organism>
<dbReference type="Pfam" id="PF00246">
    <property type="entry name" value="Peptidase_M14"/>
    <property type="match status" value="1"/>
</dbReference>
<gene>
    <name evidence="9" type="ORF">WMO26_07490</name>
</gene>
<evidence type="ECO:0000259" key="8">
    <source>
        <dbReference type="PROSITE" id="PS52035"/>
    </source>
</evidence>
<dbReference type="Proteomes" id="UP001489509">
    <property type="component" value="Unassembled WGS sequence"/>
</dbReference>
<comment type="cofactor">
    <cofactor evidence="1">
        <name>Zn(2+)</name>
        <dbReference type="ChEBI" id="CHEBI:29105"/>
    </cofactor>
</comment>
<dbReference type="PROSITE" id="PS52035">
    <property type="entry name" value="PEPTIDASE_M14"/>
    <property type="match status" value="1"/>
</dbReference>
<dbReference type="RefSeq" id="WP_349219360.1">
    <property type="nucleotide sequence ID" value="NZ_JBBMFD010000010.1"/>
</dbReference>
<dbReference type="Gene3D" id="3.40.630.10">
    <property type="entry name" value="Zn peptidases"/>
    <property type="match status" value="1"/>
</dbReference>
<name>A0ABV1E2E8_9FIRM</name>
<accession>A0ABV1E2E8</accession>
<keyword evidence="3" id="KW-0645">Protease</keyword>
<feature type="domain" description="Peptidase M14" evidence="8">
    <location>
        <begin position="8"/>
        <end position="300"/>
    </location>
</feature>
<dbReference type="SUPFAM" id="SSF53187">
    <property type="entry name" value="Zn-dependent exopeptidases"/>
    <property type="match status" value="1"/>
</dbReference>
<dbReference type="PRINTS" id="PR00765">
    <property type="entry name" value="CRBOXYPTASEA"/>
</dbReference>
<evidence type="ECO:0000256" key="6">
    <source>
        <dbReference type="ARBA" id="ARBA00023049"/>
    </source>
</evidence>
<comment type="similarity">
    <text evidence="2 7">Belongs to the peptidase M14 family.</text>
</comment>
<evidence type="ECO:0000313" key="10">
    <source>
        <dbReference type="Proteomes" id="UP001489509"/>
    </source>
</evidence>
<evidence type="ECO:0000256" key="1">
    <source>
        <dbReference type="ARBA" id="ARBA00001947"/>
    </source>
</evidence>
<evidence type="ECO:0000256" key="4">
    <source>
        <dbReference type="ARBA" id="ARBA00022801"/>
    </source>
</evidence>
<keyword evidence="4" id="KW-0378">Hydrolase</keyword>
<reference evidence="9 10" key="1">
    <citation type="submission" date="2024-03" db="EMBL/GenBank/DDBJ databases">
        <title>Human intestinal bacterial collection.</title>
        <authorList>
            <person name="Pauvert C."/>
            <person name="Hitch T.C.A."/>
            <person name="Clavel T."/>
        </authorList>
    </citation>
    <scope>NUCLEOTIDE SEQUENCE [LARGE SCALE GENOMIC DNA]</scope>
    <source>
        <strain evidence="9 10">CLA-JM-H44</strain>
    </source>
</reference>
<dbReference type="CDD" id="cd06229">
    <property type="entry name" value="M14_Endopeptidase_I"/>
    <property type="match status" value="1"/>
</dbReference>